<feature type="domain" description="Methyl-accepting transducer" evidence="6">
    <location>
        <begin position="345"/>
        <end position="560"/>
    </location>
</feature>
<gene>
    <name evidence="8" type="ORF">OLX77_00135</name>
</gene>
<dbReference type="SMART" id="SM00283">
    <property type="entry name" value="MA"/>
    <property type="match status" value="1"/>
</dbReference>
<dbReference type="FunFam" id="1.10.287.950:FF:000001">
    <property type="entry name" value="Methyl-accepting chemotaxis sensory transducer"/>
    <property type="match status" value="1"/>
</dbReference>
<name>A0A9X4RKE6_9BACT</name>
<dbReference type="Gene3D" id="6.10.340.10">
    <property type="match status" value="1"/>
</dbReference>
<organism evidence="8 9">
    <name type="scientific">Thiovibrio frasassiensis</name>
    <dbReference type="NCBI Taxonomy" id="2984131"/>
    <lineage>
        <taxon>Bacteria</taxon>
        <taxon>Pseudomonadati</taxon>
        <taxon>Thermodesulfobacteriota</taxon>
        <taxon>Desulfobulbia</taxon>
        <taxon>Desulfobulbales</taxon>
        <taxon>Thiovibrionaceae</taxon>
        <taxon>Thiovibrio</taxon>
    </lineage>
</organism>
<dbReference type="PROSITE" id="PS50111">
    <property type="entry name" value="CHEMOTAXIS_TRANSDUC_2"/>
    <property type="match status" value="1"/>
</dbReference>
<keyword evidence="5" id="KW-1133">Transmembrane helix</keyword>
<dbReference type="SUPFAM" id="SSF58104">
    <property type="entry name" value="Methyl-accepting chemotaxis protein (MCP) signaling domain"/>
    <property type="match status" value="1"/>
</dbReference>
<keyword evidence="5" id="KW-0812">Transmembrane</keyword>
<sequence>MLKARFGNMGIAAKLNLAIVAVVLLLMLGMTVAINASVHNALTVQGDAFVNTLKEQQKEQEELLRQNLVLKGKSFADMLARVGQDLILNYEYAFLEKIVQSAANDPDVAFIVFHDKDGKPITTSSVRPEAFSAKNILEKEIVAGEQKVGSVVIGLDYAAVEKNIEKTVAHGNQVIAAAQQRQKDSLLRIGMSIVGFAAVVVLLIGAIVYYAVRRMIKPLKQAVANVRRVAKGDLDVQIVSTSGDEIGQMCVAMSSMVQNLRATAAMAGQIALGNLDVQVNILSEKDLMGKSLAKMVENLRVKAEQIEKGDLGSKVELLSENDMFGKSLSALFQKLRQIIGEVQSAADQVVSGSQELSSSAQQVSQGTSRQAAAVEQISASMEELASTVAQTADHARQTAAIATKASADAVEGGKVVLETVSAMQHIAEKIGFIEEIARQTNLLALNAAIEAARAGEHGKGFAVVSAEVRKLAERSQASAQEIKGVANASVETAGNAGRLINEIVPQIQKTAELVHEIDAASNEQARGIDENARAIQQFDQVIQANSAAAEEMASTSEELAAQASHLQDSISFFKLHNEGENVLPEQDDEICDEKYMLEH</sequence>
<evidence type="ECO:0000313" key="8">
    <source>
        <dbReference type="EMBL" id="MDG4474564.1"/>
    </source>
</evidence>
<dbReference type="EMBL" id="JAPHEH010000001">
    <property type="protein sequence ID" value="MDG4474564.1"/>
    <property type="molecule type" value="Genomic_DNA"/>
</dbReference>
<comment type="subcellular location">
    <subcellularLocation>
        <location evidence="1">Membrane</location>
    </subcellularLocation>
</comment>
<dbReference type="GO" id="GO:0006935">
    <property type="term" value="P:chemotaxis"/>
    <property type="evidence" value="ECO:0007669"/>
    <property type="project" value="UniProtKB-KW"/>
</dbReference>
<dbReference type="PANTHER" id="PTHR43531">
    <property type="entry name" value="PROTEIN ICFG"/>
    <property type="match status" value="1"/>
</dbReference>
<comment type="caution">
    <text evidence="8">The sequence shown here is derived from an EMBL/GenBank/DDBJ whole genome shotgun (WGS) entry which is preliminary data.</text>
</comment>
<dbReference type="InterPro" id="IPR004089">
    <property type="entry name" value="MCPsignal_dom"/>
</dbReference>
<dbReference type="GO" id="GO:0005886">
    <property type="term" value="C:plasma membrane"/>
    <property type="evidence" value="ECO:0007669"/>
    <property type="project" value="TreeGrafter"/>
</dbReference>
<dbReference type="Pfam" id="PF00672">
    <property type="entry name" value="HAMP"/>
    <property type="match status" value="1"/>
</dbReference>
<dbReference type="InterPro" id="IPR051310">
    <property type="entry name" value="MCP_chemotaxis"/>
</dbReference>
<dbReference type="AlphaFoldDB" id="A0A9X4RKE6"/>
<feature type="domain" description="HAMP" evidence="7">
    <location>
        <begin position="213"/>
        <end position="265"/>
    </location>
</feature>
<reference evidence="8" key="1">
    <citation type="journal article" date="2022" name="bioRxiv">
        <title>Thiovibrio frasassiensisgen. nov., sp. nov., an autotrophic, elemental sulfur disproportionating bacterium isolated from sulfidic karst sediment, and proposal of Thiovibrionaceae fam. nov.</title>
        <authorList>
            <person name="Aronson H."/>
            <person name="Thomas C."/>
            <person name="Bhattacharyya M."/>
            <person name="Eckstein S."/>
            <person name="Jensen S."/>
            <person name="Barco R."/>
            <person name="Macalady J."/>
            <person name="Amend J."/>
        </authorList>
    </citation>
    <scope>NUCLEOTIDE SEQUENCE</scope>
    <source>
        <strain evidence="8">RS19-109</strain>
    </source>
</reference>
<feature type="transmembrane region" description="Helical" evidence="5">
    <location>
        <begin position="189"/>
        <end position="212"/>
    </location>
</feature>
<dbReference type="RefSeq" id="WP_307631546.1">
    <property type="nucleotide sequence ID" value="NZ_JAPHEH010000001.1"/>
</dbReference>
<keyword evidence="2" id="KW-0145">Chemotaxis</keyword>
<proteinExistence type="inferred from homology"/>
<dbReference type="Gene3D" id="1.10.287.950">
    <property type="entry name" value="Methyl-accepting chemotaxis protein"/>
    <property type="match status" value="1"/>
</dbReference>
<keyword evidence="4" id="KW-0807">Transducer</keyword>
<protein>
    <submittedName>
        <fullName evidence="8">Methyl-accepting chemotaxis protein</fullName>
    </submittedName>
</protein>
<dbReference type="CDD" id="cd06225">
    <property type="entry name" value="HAMP"/>
    <property type="match status" value="1"/>
</dbReference>
<keyword evidence="5" id="KW-0472">Membrane</keyword>
<evidence type="ECO:0000256" key="1">
    <source>
        <dbReference type="ARBA" id="ARBA00004370"/>
    </source>
</evidence>
<evidence type="ECO:0000256" key="2">
    <source>
        <dbReference type="ARBA" id="ARBA00022500"/>
    </source>
</evidence>
<evidence type="ECO:0000256" key="3">
    <source>
        <dbReference type="ARBA" id="ARBA00029447"/>
    </source>
</evidence>
<dbReference type="PANTHER" id="PTHR43531:SF11">
    <property type="entry name" value="METHYL-ACCEPTING CHEMOTAXIS PROTEIN 3"/>
    <property type="match status" value="1"/>
</dbReference>
<evidence type="ECO:0000259" key="7">
    <source>
        <dbReference type="PROSITE" id="PS50885"/>
    </source>
</evidence>
<evidence type="ECO:0000313" key="9">
    <source>
        <dbReference type="Proteomes" id="UP001154240"/>
    </source>
</evidence>
<dbReference type="Proteomes" id="UP001154240">
    <property type="component" value="Unassembled WGS sequence"/>
</dbReference>
<dbReference type="Pfam" id="PF00015">
    <property type="entry name" value="MCPsignal"/>
    <property type="match status" value="1"/>
</dbReference>
<dbReference type="GO" id="GO:0007165">
    <property type="term" value="P:signal transduction"/>
    <property type="evidence" value="ECO:0007669"/>
    <property type="project" value="UniProtKB-KW"/>
</dbReference>
<evidence type="ECO:0000259" key="6">
    <source>
        <dbReference type="PROSITE" id="PS50111"/>
    </source>
</evidence>
<evidence type="ECO:0000256" key="4">
    <source>
        <dbReference type="PROSITE-ProRule" id="PRU00284"/>
    </source>
</evidence>
<comment type="similarity">
    <text evidence="3">Belongs to the methyl-accepting chemotaxis (MCP) protein family.</text>
</comment>
<reference evidence="8" key="2">
    <citation type="submission" date="2022-10" db="EMBL/GenBank/DDBJ databases">
        <authorList>
            <person name="Aronson H.S."/>
        </authorList>
    </citation>
    <scope>NUCLEOTIDE SEQUENCE</scope>
    <source>
        <strain evidence="8">RS19-109</strain>
    </source>
</reference>
<accession>A0A9X4RKE6</accession>
<dbReference type="InterPro" id="IPR003660">
    <property type="entry name" value="HAMP_dom"/>
</dbReference>
<dbReference type="SMART" id="SM00304">
    <property type="entry name" value="HAMP"/>
    <property type="match status" value="2"/>
</dbReference>
<keyword evidence="9" id="KW-1185">Reference proteome</keyword>
<evidence type="ECO:0000256" key="5">
    <source>
        <dbReference type="SAM" id="Phobius"/>
    </source>
</evidence>
<dbReference type="GO" id="GO:0004888">
    <property type="term" value="F:transmembrane signaling receptor activity"/>
    <property type="evidence" value="ECO:0007669"/>
    <property type="project" value="TreeGrafter"/>
</dbReference>
<dbReference type="PROSITE" id="PS50885">
    <property type="entry name" value="HAMP"/>
    <property type="match status" value="1"/>
</dbReference>